<dbReference type="Proteomes" id="UP000254508">
    <property type="component" value="Chromosome"/>
</dbReference>
<evidence type="ECO:0000256" key="5">
    <source>
        <dbReference type="ARBA" id="ARBA00023163"/>
    </source>
</evidence>
<evidence type="ECO:0000256" key="1">
    <source>
        <dbReference type="ARBA" id="ARBA00005230"/>
    </source>
</evidence>
<dbReference type="EMBL" id="CP031357">
    <property type="protein sequence ID" value="AXK42762.1"/>
    <property type="molecule type" value="Genomic_DNA"/>
</dbReference>
<dbReference type="InterPro" id="IPR011067">
    <property type="entry name" value="Plasmid_toxin/cell-grow_inhib"/>
</dbReference>
<dbReference type="SUPFAM" id="SSF50118">
    <property type="entry name" value="Cell growth inhibitor/plasmid maintenance toxic component"/>
    <property type="match status" value="1"/>
</dbReference>
<keyword evidence="5" id="KW-0804">Transcription</keyword>
<dbReference type="AlphaFoldDB" id="A0A345YFR0"/>
<dbReference type="Pfam" id="PF01845">
    <property type="entry name" value="CcdB"/>
    <property type="match status" value="1"/>
</dbReference>
<dbReference type="Gene3D" id="2.30.30.110">
    <property type="match status" value="1"/>
</dbReference>
<name>A0A345YFR0_9SPHN</name>
<evidence type="ECO:0000256" key="7">
    <source>
        <dbReference type="ARBA" id="ARBA00033135"/>
    </source>
</evidence>
<keyword evidence="4" id="KW-0805">Transcription regulation</keyword>
<proteinExistence type="inferred from homology"/>
<keyword evidence="3" id="KW-0678">Repressor</keyword>
<dbReference type="KEGG" id="err:DVR09_10860"/>
<dbReference type="GO" id="GO:0008657">
    <property type="term" value="F:DNA topoisomerase type II (double strand cut, ATP-hydrolyzing) inhibitor activity"/>
    <property type="evidence" value="ECO:0007669"/>
    <property type="project" value="InterPro"/>
</dbReference>
<dbReference type="RefSeq" id="WP_115416943.1">
    <property type="nucleotide sequence ID" value="NZ_CP031357.1"/>
</dbReference>
<dbReference type="InterPro" id="IPR002712">
    <property type="entry name" value="CcdB"/>
</dbReference>
<dbReference type="OrthoDB" id="9813510at2"/>
<evidence type="ECO:0000256" key="2">
    <source>
        <dbReference type="ARBA" id="ARBA00015075"/>
    </source>
</evidence>
<evidence type="ECO:0000256" key="6">
    <source>
        <dbReference type="ARBA" id="ARBA00029628"/>
    </source>
</evidence>
<keyword evidence="9" id="KW-1185">Reference proteome</keyword>
<gene>
    <name evidence="8" type="ORF">DVR09_10860</name>
</gene>
<evidence type="ECO:0000256" key="4">
    <source>
        <dbReference type="ARBA" id="ARBA00023015"/>
    </source>
</evidence>
<organism evidence="8 9">
    <name type="scientific">Erythrobacter aureus</name>
    <dbReference type="NCBI Taxonomy" id="2182384"/>
    <lineage>
        <taxon>Bacteria</taxon>
        <taxon>Pseudomonadati</taxon>
        <taxon>Pseudomonadota</taxon>
        <taxon>Alphaproteobacteria</taxon>
        <taxon>Sphingomonadales</taxon>
        <taxon>Erythrobacteraceae</taxon>
        <taxon>Erythrobacter/Porphyrobacter group</taxon>
        <taxon>Erythrobacter</taxon>
    </lineage>
</organism>
<evidence type="ECO:0000313" key="8">
    <source>
        <dbReference type="EMBL" id="AXK42762.1"/>
    </source>
</evidence>
<sequence>MSRFDVFRMKDGGTLVVACQAGILDDLNTRVVIPLLPQSEAPKPARNLNPVFDFEGGRFVLMTQLLSAVKMRELGKKAGSLESEERAIINALDFLLTGV</sequence>
<accession>A0A345YFR0</accession>
<reference evidence="9" key="1">
    <citation type="submission" date="2018-07" db="EMBL/GenBank/DDBJ databases">
        <title>Genome sequence of Erythrobacter strain YH-07, an antagonistic bacterium isolated from Yellow Sea.</title>
        <authorList>
            <person name="Tang T."/>
            <person name="Liu Q."/>
            <person name="Sun X."/>
        </authorList>
    </citation>
    <scope>NUCLEOTIDE SEQUENCE [LARGE SCALE GENOMIC DNA]</scope>
    <source>
        <strain evidence="9">YH-07</strain>
    </source>
</reference>
<evidence type="ECO:0000313" key="9">
    <source>
        <dbReference type="Proteomes" id="UP000254508"/>
    </source>
</evidence>
<dbReference type="GO" id="GO:0006276">
    <property type="term" value="P:plasmid maintenance"/>
    <property type="evidence" value="ECO:0007669"/>
    <property type="project" value="InterPro"/>
</dbReference>
<comment type="similarity">
    <text evidence="1">Belongs to the CcdB toxin family.</text>
</comment>
<protein>
    <recommendedName>
        <fullName evidence="2">Toxin CcdB</fullName>
    </recommendedName>
    <alternativeName>
        <fullName evidence="7">Cytotoxic protein CcdB</fullName>
    </alternativeName>
    <alternativeName>
        <fullName evidence="6">Protein LetD</fullName>
    </alternativeName>
</protein>
<evidence type="ECO:0000256" key="3">
    <source>
        <dbReference type="ARBA" id="ARBA00022491"/>
    </source>
</evidence>